<dbReference type="Proteomes" id="UP000504609">
    <property type="component" value="Unplaced"/>
</dbReference>
<dbReference type="KEGG" id="cmos:111432755"/>
<protein>
    <submittedName>
        <fullName evidence="5">Uncharacterized protein LOC111432755</fullName>
    </submittedName>
</protein>
<dbReference type="Pfam" id="PF06075">
    <property type="entry name" value="DUF936"/>
    <property type="match status" value="1"/>
</dbReference>
<feature type="compositionally biased region" description="Low complexity" evidence="1">
    <location>
        <begin position="235"/>
        <end position="250"/>
    </location>
</feature>
<evidence type="ECO:0000313" key="5">
    <source>
        <dbReference type="RefSeq" id="XP_022925461.1"/>
    </source>
</evidence>
<evidence type="ECO:0000313" key="4">
    <source>
        <dbReference type="Proteomes" id="UP000504609"/>
    </source>
</evidence>
<dbReference type="PANTHER" id="PTHR31928:SF3">
    <property type="entry name" value="EXPRESSED PROTEIN"/>
    <property type="match status" value="1"/>
</dbReference>
<dbReference type="RefSeq" id="XP_022925461.1">
    <property type="nucleotide sequence ID" value="XM_023069693.1"/>
</dbReference>
<dbReference type="AlphaFoldDB" id="A0A6J1ECA0"/>
<evidence type="ECO:0000259" key="3">
    <source>
        <dbReference type="Pfam" id="PF21647"/>
    </source>
</evidence>
<feature type="compositionally biased region" description="Low complexity" evidence="1">
    <location>
        <begin position="573"/>
        <end position="586"/>
    </location>
</feature>
<gene>
    <name evidence="5" type="primary">LOC111432755</name>
</gene>
<evidence type="ECO:0000256" key="1">
    <source>
        <dbReference type="SAM" id="MobiDB-lite"/>
    </source>
</evidence>
<feature type="domain" description="DUF6857" evidence="3">
    <location>
        <begin position="422"/>
        <end position="690"/>
    </location>
</feature>
<feature type="region of interest" description="Disordered" evidence="1">
    <location>
        <begin position="558"/>
        <end position="586"/>
    </location>
</feature>
<dbReference type="InterPro" id="IPR010341">
    <property type="entry name" value="DUF936_pln"/>
</dbReference>
<proteinExistence type="predicted"/>
<dbReference type="Pfam" id="PF21647">
    <property type="entry name" value="DUF6857"/>
    <property type="match status" value="1"/>
</dbReference>
<organism evidence="4 5">
    <name type="scientific">Cucurbita moschata</name>
    <name type="common">Winter crookneck squash</name>
    <name type="synonym">Cucurbita pepo var. moschata</name>
    <dbReference type="NCBI Taxonomy" id="3662"/>
    <lineage>
        <taxon>Eukaryota</taxon>
        <taxon>Viridiplantae</taxon>
        <taxon>Streptophyta</taxon>
        <taxon>Embryophyta</taxon>
        <taxon>Tracheophyta</taxon>
        <taxon>Spermatophyta</taxon>
        <taxon>Magnoliopsida</taxon>
        <taxon>eudicotyledons</taxon>
        <taxon>Gunneridae</taxon>
        <taxon>Pentapetalae</taxon>
        <taxon>rosids</taxon>
        <taxon>fabids</taxon>
        <taxon>Cucurbitales</taxon>
        <taxon>Cucurbitaceae</taxon>
        <taxon>Cucurbiteae</taxon>
        <taxon>Cucurbita</taxon>
    </lineage>
</organism>
<feature type="region of interest" description="Disordered" evidence="1">
    <location>
        <begin position="334"/>
        <end position="413"/>
    </location>
</feature>
<feature type="region of interest" description="Disordered" evidence="1">
    <location>
        <begin position="148"/>
        <end position="320"/>
    </location>
</feature>
<feature type="compositionally biased region" description="Basic and acidic residues" evidence="1">
    <location>
        <begin position="352"/>
        <end position="365"/>
    </location>
</feature>
<feature type="compositionally biased region" description="Low complexity" evidence="1">
    <location>
        <begin position="281"/>
        <end position="297"/>
    </location>
</feature>
<dbReference type="InterPro" id="IPR049172">
    <property type="entry name" value="DUF6857_pln"/>
</dbReference>
<dbReference type="InterPro" id="IPR048297">
    <property type="entry name" value="DUF936_dom_pln"/>
</dbReference>
<feature type="compositionally biased region" description="Polar residues" evidence="1">
    <location>
        <begin position="183"/>
        <end position="193"/>
    </location>
</feature>
<dbReference type="PANTHER" id="PTHR31928">
    <property type="entry name" value="EXPRESSED PROTEIN"/>
    <property type="match status" value="1"/>
</dbReference>
<evidence type="ECO:0000259" key="2">
    <source>
        <dbReference type="Pfam" id="PF06075"/>
    </source>
</evidence>
<reference evidence="5" key="1">
    <citation type="submission" date="2025-08" db="UniProtKB">
        <authorList>
            <consortium name="RefSeq"/>
        </authorList>
    </citation>
    <scope>IDENTIFICATION</scope>
    <source>
        <tissue evidence="5">Young leaves</tissue>
    </source>
</reference>
<sequence>MASLTPGILLKLLQAMNSNTRVTGDHRSALLQVIGIVPALAGSELWPNRGFYIQLSDSLNSTYVSLSDRETDLILSNRLHLGQFVYVDRFEFDTPVPRVCGIRPIAGRQASVGSPELLIARISASKREFVIQPVTDSDQSADPIAALSSNQKLEESQINESKSNSKTGNGRGRQALAPRDNVQIENVGSTEGSKVSLKPQRFSSPASGKRSMSAGKKNVAVVERDPSPAGKGKRSASPVPSKSVVPSLVAAREENRVSSKEAAIIVPSRYRQPSPNGRRQASPSVRRASLSPARRLSGGLKVSPLLAVADSSSKKKMTNIASGISKVSEALVGSAKSNRKSWDDQSTVSSTSDEHRESGVSKNKPDLQAILRTQAAISRRLSDVNDHRPKSDDVQRKEKKKSSSPSKCEAPDERKFSGLGITVHDKKWSDGSVLVDAAPANLVKLAKEAMQRRDIASIAAAEALEEAISTESIIRSISMFSELSSTHKTGDLLHVVDQFFMIYNDVVKSTEIAESVFSSRNGNKPCAIPEQSKPASLWVEAALATNLEIVSLLTSQDKGSLHKSGSKRQTMEASSVPNSSSAVVPWSRGHGMKETVELAMELQSEMKLWFLKFVEDSLDAGSKVFRESSGDGVKTSPPIPNRGSIASVLSQLKRVNDWLDRVVSKRDDPLKEKVERLKRKIYGFVIQNVDC</sequence>
<name>A0A6J1ECA0_CUCMO</name>
<feature type="compositionally biased region" description="Polar residues" evidence="1">
    <location>
        <begin position="148"/>
        <end position="168"/>
    </location>
</feature>
<feature type="compositionally biased region" description="Basic and acidic residues" evidence="1">
    <location>
        <begin position="380"/>
        <end position="396"/>
    </location>
</feature>
<accession>A0A6J1ECA0</accession>
<dbReference type="SMR" id="A0A6J1ECA0"/>
<keyword evidence="4" id="KW-1185">Reference proteome</keyword>
<feature type="domain" description="DUF936" evidence="2">
    <location>
        <begin position="4"/>
        <end position="119"/>
    </location>
</feature>
<dbReference type="GeneID" id="111432755"/>